<dbReference type="GO" id="GO:0030170">
    <property type="term" value="F:pyridoxal phosphate binding"/>
    <property type="evidence" value="ECO:0007669"/>
    <property type="project" value="InterPro"/>
</dbReference>
<dbReference type="InterPro" id="IPR051166">
    <property type="entry name" value="Threonine_Synthase"/>
</dbReference>
<dbReference type="GO" id="GO:0004795">
    <property type="term" value="F:threonine synthase activity"/>
    <property type="evidence" value="ECO:0007669"/>
    <property type="project" value="UniProtKB-EC"/>
</dbReference>
<evidence type="ECO:0000313" key="14">
    <source>
        <dbReference type="Proteomes" id="UP000193218"/>
    </source>
</evidence>
<reference evidence="13 14" key="1">
    <citation type="submission" date="2017-03" db="EMBL/GenBank/DDBJ databases">
        <title>Widespread Adenine N6-methylation of Active Genes in Fungi.</title>
        <authorList>
            <consortium name="DOE Joint Genome Institute"/>
            <person name="Mondo S.J."/>
            <person name="Dannebaum R.O."/>
            <person name="Kuo R.C."/>
            <person name="Louie K.B."/>
            <person name="Bewick A.J."/>
            <person name="Labutti K."/>
            <person name="Haridas S."/>
            <person name="Kuo A."/>
            <person name="Salamov A."/>
            <person name="Ahrendt S.R."/>
            <person name="Lau R."/>
            <person name="Bowen B.P."/>
            <person name="Lipzen A."/>
            <person name="Sullivan W."/>
            <person name="Andreopoulos W.B."/>
            <person name="Clum A."/>
            <person name="Lindquist E."/>
            <person name="Daum C."/>
            <person name="Northen T.R."/>
            <person name="Ramamoorthy G."/>
            <person name="Schmitz R.J."/>
            <person name="Gryganskyi A."/>
            <person name="Culley D."/>
            <person name="Magnuson J."/>
            <person name="James T.Y."/>
            <person name="O'Malley M.A."/>
            <person name="Stajich J.E."/>
            <person name="Spatafora J.W."/>
            <person name="Visel A."/>
            <person name="Grigoriev I.V."/>
        </authorList>
    </citation>
    <scope>NUCLEOTIDE SEQUENCE [LARGE SCALE GENOMIC DNA]</scope>
    <source>
        <strain evidence="13 14">NRRL Y-17943</strain>
    </source>
</reference>
<dbReference type="InterPro" id="IPR037158">
    <property type="entry name" value="Thr_synth_N_sf"/>
</dbReference>
<comment type="caution">
    <text evidence="13">The sequence shown here is derived from an EMBL/GenBank/DDBJ whole genome shotgun (WGS) entry which is preliminary data.</text>
</comment>
<dbReference type="RefSeq" id="XP_021873471.1">
    <property type="nucleotide sequence ID" value="XM_022013132.1"/>
</dbReference>
<name>A0A1Y1UQF7_9TREE</name>
<dbReference type="FunCoup" id="A0A1Y1UQF7">
    <property type="interactions" value="110"/>
</dbReference>
<dbReference type="InterPro" id="IPR000634">
    <property type="entry name" value="Ser/Thr_deHydtase_PyrdxlP-BS"/>
</dbReference>
<proteinExistence type="inferred from homology"/>
<evidence type="ECO:0000256" key="1">
    <source>
        <dbReference type="ARBA" id="ARBA00001933"/>
    </source>
</evidence>
<evidence type="ECO:0000256" key="5">
    <source>
        <dbReference type="ARBA" id="ARBA00022605"/>
    </source>
</evidence>
<evidence type="ECO:0000256" key="8">
    <source>
        <dbReference type="ARBA" id="ARBA00023239"/>
    </source>
</evidence>
<evidence type="ECO:0000313" key="13">
    <source>
        <dbReference type="EMBL" id="ORX39686.1"/>
    </source>
</evidence>
<dbReference type="AlphaFoldDB" id="A0A1Y1UQF7"/>
<dbReference type="EC" id="4.2.3.1" evidence="4"/>
<dbReference type="InterPro" id="IPR004450">
    <property type="entry name" value="Thr_synthase-like"/>
</dbReference>
<dbReference type="InterPro" id="IPR001926">
    <property type="entry name" value="TrpB-like_PALP"/>
</dbReference>
<evidence type="ECO:0000256" key="3">
    <source>
        <dbReference type="ARBA" id="ARBA00005517"/>
    </source>
</evidence>
<evidence type="ECO:0000256" key="2">
    <source>
        <dbReference type="ARBA" id="ARBA00004979"/>
    </source>
</evidence>
<dbReference type="Pfam" id="PF14821">
    <property type="entry name" value="Thr_synth_N"/>
    <property type="match status" value="1"/>
</dbReference>
<dbReference type="SUPFAM" id="SSF53686">
    <property type="entry name" value="Tryptophan synthase beta subunit-like PLP-dependent enzymes"/>
    <property type="match status" value="1"/>
</dbReference>
<feature type="region of interest" description="Disordered" evidence="10">
    <location>
        <begin position="509"/>
        <end position="537"/>
    </location>
</feature>
<comment type="pathway">
    <text evidence="2">Amino-acid biosynthesis; L-threonine biosynthesis; L-threonine from L-aspartate: step 5/5.</text>
</comment>
<dbReference type="PANTHER" id="PTHR42690">
    <property type="entry name" value="THREONINE SYNTHASE FAMILY MEMBER"/>
    <property type="match status" value="1"/>
</dbReference>
<dbReference type="EMBL" id="NBSH01000002">
    <property type="protein sequence ID" value="ORX39686.1"/>
    <property type="molecule type" value="Genomic_DNA"/>
</dbReference>
<evidence type="ECO:0000259" key="11">
    <source>
        <dbReference type="Pfam" id="PF00291"/>
    </source>
</evidence>
<dbReference type="PANTHER" id="PTHR42690:SF1">
    <property type="entry name" value="THREONINE SYNTHASE-LIKE 2"/>
    <property type="match status" value="1"/>
</dbReference>
<dbReference type="InterPro" id="IPR029144">
    <property type="entry name" value="Thr_synth_N"/>
</dbReference>
<protein>
    <recommendedName>
        <fullName evidence="4">threonine synthase</fullName>
        <ecNumber evidence="4">4.2.3.1</ecNumber>
    </recommendedName>
</protein>
<accession>A0A1Y1UQF7</accession>
<evidence type="ECO:0000256" key="4">
    <source>
        <dbReference type="ARBA" id="ARBA00013028"/>
    </source>
</evidence>
<feature type="domain" description="Tryptophan synthase beta chain-like PALP" evidence="11">
    <location>
        <begin position="92"/>
        <end position="314"/>
    </location>
</feature>
<dbReference type="UniPathway" id="UPA00050">
    <property type="reaction ID" value="UER00065"/>
</dbReference>
<evidence type="ECO:0000256" key="7">
    <source>
        <dbReference type="ARBA" id="ARBA00022898"/>
    </source>
</evidence>
<dbReference type="GeneID" id="33554940"/>
<dbReference type="CDD" id="cd01560">
    <property type="entry name" value="Thr-synth_2"/>
    <property type="match status" value="1"/>
</dbReference>
<dbReference type="STRING" id="4999.A0A1Y1UQF7"/>
<dbReference type="OrthoDB" id="5203861at2759"/>
<gene>
    <name evidence="13" type="ORF">BD324DRAFT_575510</name>
</gene>
<dbReference type="PROSITE" id="PS00165">
    <property type="entry name" value="DEHYDRATASE_SER_THR"/>
    <property type="match status" value="1"/>
</dbReference>
<feature type="modified residue" description="N6-(pyridoxal phosphate)lysine" evidence="9">
    <location>
        <position position="120"/>
    </location>
</feature>
<keyword evidence="8" id="KW-0456">Lyase</keyword>
<keyword evidence="7 9" id="KW-0663">Pyridoxal phosphate</keyword>
<sequence>MSDSNIRYFSTRGGGGEETLGFEEVVFGGLAPDGGLYVPTSLPTFPNDWQTTWADYDFKQLAFEVMSRFIPSSCIPHADLQSLIDSSYSTFKTPLVTPLRQVGDSTWVLELFHGPTLAFKDVALQFLGNLFSYFLSRRNKDAPTPEHLTVLGATSGDTGSAAIYGLRGKPHISCFILYPEGRVSPIQQAQMTTVEDKNIFCVSVANSDFDACQTVVKTLFSDNDFNNKHRLGAVNSINFARILAQITYYVSAVLQLPKEKRDNVKFVVPSGNFGDALAGWYASKLMRLPSVKMVIATNENDTVAQALKTGRYGRGGLDLSEQANETAVVNGSSDGKQSSKVKATHSPAMDILLSSNFERLLFYLAQETGDGSRAGAQATLRGWMDELKRNGTVDLGNAVKEAASKDFVAEAVSDDETLEEIRQYYKLEKYGPYVVDPHTAVGLYGLRSQQKTDHSGAWVSLSTAHPAKFSSAVEKALDKATFSDFDFRRDVMPEEFKKMETMKQRIHRVDGEDGVRQLIEKVQRGDDNESHEHPASL</sequence>
<dbReference type="InParanoid" id="A0A1Y1UQF7"/>
<evidence type="ECO:0000256" key="9">
    <source>
        <dbReference type="PIRSR" id="PIRSR604450-51"/>
    </source>
</evidence>
<organism evidence="13 14">
    <name type="scientific">Kockovaella imperatae</name>
    <dbReference type="NCBI Taxonomy" id="4999"/>
    <lineage>
        <taxon>Eukaryota</taxon>
        <taxon>Fungi</taxon>
        <taxon>Dikarya</taxon>
        <taxon>Basidiomycota</taxon>
        <taxon>Agaricomycotina</taxon>
        <taxon>Tremellomycetes</taxon>
        <taxon>Tremellales</taxon>
        <taxon>Cuniculitremaceae</taxon>
        <taxon>Kockovaella</taxon>
    </lineage>
</organism>
<feature type="domain" description="Threonine synthase N-terminal" evidence="12">
    <location>
        <begin position="7"/>
        <end position="88"/>
    </location>
</feature>
<dbReference type="Gene3D" id="3.90.1380.10">
    <property type="entry name" value="Threonine synthase, N-terminal domain"/>
    <property type="match status" value="1"/>
</dbReference>
<dbReference type="Gene3D" id="3.40.50.1100">
    <property type="match status" value="2"/>
</dbReference>
<evidence type="ECO:0000256" key="10">
    <source>
        <dbReference type="SAM" id="MobiDB-lite"/>
    </source>
</evidence>
<dbReference type="FunFam" id="3.90.1380.10:FF:000003">
    <property type="entry name" value="THR4p Threonine synthase"/>
    <property type="match status" value="1"/>
</dbReference>
<dbReference type="GO" id="GO:0009088">
    <property type="term" value="P:threonine biosynthetic process"/>
    <property type="evidence" value="ECO:0007669"/>
    <property type="project" value="UniProtKB-UniPathway"/>
</dbReference>
<comment type="cofactor">
    <cofactor evidence="1 9">
        <name>pyridoxal 5'-phosphate</name>
        <dbReference type="ChEBI" id="CHEBI:597326"/>
    </cofactor>
</comment>
<dbReference type="Proteomes" id="UP000193218">
    <property type="component" value="Unassembled WGS sequence"/>
</dbReference>
<keyword evidence="14" id="KW-1185">Reference proteome</keyword>
<dbReference type="Pfam" id="PF24857">
    <property type="entry name" value="THR4_C"/>
    <property type="match status" value="1"/>
</dbReference>
<dbReference type="NCBIfam" id="TIGR00260">
    <property type="entry name" value="thrC"/>
    <property type="match status" value="1"/>
</dbReference>
<dbReference type="InterPro" id="IPR036052">
    <property type="entry name" value="TrpB-like_PALP_sf"/>
</dbReference>
<comment type="similarity">
    <text evidence="3">Belongs to the threonine synthase family.</text>
</comment>
<evidence type="ECO:0000259" key="12">
    <source>
        <dbReference type="Pfam" id="PF14821"/>
    </source>
</evidence>
<dbReference type="Pfam" id="PF00291">
    <property type="entry name" value="PALP"/>
    <property type="match status" value="1"/>
</dbReference>
<dbReference type="FunFam" id="3.40.50.1100:FF:000024">
    <property type="entry name" value="Probable threonine synthase"/>
    <property type="match status" value="1"/>
</dbReference>
<keyword evidence="6" id="KW-0791">Threonine biosynthesis</keyword>
<keyword evidence="5" id="KW-0028">Amino-acid biosynthesis</keyword>
<evidence type="ECO:0000256" key="6">
    <source>
        <dbReference type="ARBA" id="ARBA00022697"/>
    </source>
</evidence>